<dbReference type="AlphaFoldDB" id="A0A5J4WRF7"/>
<evidence type="ECO:0000313" key="2">
    <source>
        <dbReference type="EMBL" id="KAA6397707.1"/>
    </source>
</evidence>
<sequence>MGDLLLGPDLLDCPEKKYVPQLYYYIKTAKDYILRTIDINDRILGFRNNDEIDESNDDYEYVEEEEEEEEQRQKQDQSGEFQPYRDMDFDVQIEESAIRMKTRSAFLSKGARAQWESIELTSGDATILDFALRILSTGASEAPYERMVSRARILLDNRRWNTLPETLQGIIVVAESN</sequence>
<feature type="compositionally biased region" description="Acidic residues" evidence="1">
    <location>
        <begin position="55"/>
        <end position="70"/>
    </location>
</feature>
<evidence type="ECO:0000256" key="1">
    <source>
        <dbReference type="SAM" id="MobiDB-lite"/>
    </source>
</evidence>
<dbReference type="EMBL" id="SNRW01001118">
    <property type="protein sequence ID" value="KAA6397707.1"/>
    <property type="molecule type" value="Genomic_DNA"/>
</dbReference>
<proteinExistence type="predicted"/>
<name>A0A5J4WRF7_9EUKA</name>
<gene>
    <name evidence="2" type="ORF">EZS28_006766</name>
</gene>
<reference evidence="2 3" key="1">
    <citation type="submission" date="2019-03" db="EMBL/GenBank/DDBJ databases">
        <title>Single cell metagenomics reveals metabolic interactions within the superorganism composed of flagellate Streblomastix strix and complex community of Bacteroidetes bacteria on its surface.</title>
        <authorList>
            <person name="Treitli S.C."/>
            <person name="Kolisko M."/>
            <person name="Husnik F."/>
            <person name="Keeling P."/>
            <person name="Hampl V."/>
        </authorList>
    </citation>
    <scope>NUCLEOTIDE SEQUENCE [LARGE SCALE GENOMIC DNA]</scope>
    <source>
        <strain evidence="2">ST1C</strain>
    </source>
</reference>
<evidence type="ECO:0000313" key="3">
    <source>
        <dbReference type="Proteomes" id="UP000324800"/>
    </source>
</evidence>
<accession>A0A5J4WRF7</accession>
<organism evidence="2 3">
    <name type="scientific">Streblomastix strix</name>
    <dbReference type="NCBI Taxonomy" id="222440"/>
    <lineage>
        <taxon>Eukaryota</taxon>
        <taxon>Metamonada</taxon>
        <taxon>Preaxostyla</taxon>
        <taxon>Oxymonadida</taxon>
        <taxon>Streblomastigidae</taxon>
        <taxon>Streblomastix</taxon>
    </lineage>
</organism>
<dbReference type="Proteomes" id="UP000324800">
    <property type="component" value="Unassembled WGS sequence"/>
</dbReference>
<protein>
    <submittedName>
        <fullName evidence="2">Uncharacterized protein</fullName>
    </submittedName>
</protein>
<feature type="compositionally biased region" description="Basic and acidic residues" evidence="1">
    <location>
        <begin position="71"/>
        <end position="84"/>
    </location>
</feature>
<feature type="region of interest" description="Disordered" evidence="1">
    <location>
        <begin position="55"/>
        <end position="84"/>
    </location>
</feature>
<comment type="caution">
    <text evidence="2">The sequence shown here is derived from an EMBL/GenBank/DDBJ whole genome shotgun (WGS) entry which is preliminary data.</text>
</comment>